<dbReference type="EMBL" id="PFOI01000026">
    <property type="protein sequence ID" value="PIZ71023.1"/>
    <property type="molecule type" value="Genomic_DNA"/>
</dbReference>
<organism evidence="1 2">
    <name type="scientific">Candidatus Portnoybacteria bacterium CG_4_10_14_0_2_um_filter_39_11</name>
    <dbReference type="NCBI Taxonomy" id="1974797"/>
    <lineage>
        <taxon>Bacteria</taxon>
        <taxon>Candidatus Portnoyibacteriota</taxon>
    </lineage>
</organism>
<evidence type="ECO:0000313" key="1">
    <source>
        <dbReference type="EMBL" id="PIZ71023.1"/>
    </source>
</evidence>
<name>A0A2M7UIG4_9BACT</name>
<gene>
    <name evidence="1" type="ORF">COY09_01660</name>
</gene>
<dbReference type="Proteomes" id="UP000231071">
    <property type="component" value="Unassembled WGS sequence"/>
</dbReference>
<evidence type="ECO:0000313" key="2">
    <source>
        <dbReference type="Proteomes" id="UP000231071"/>
    </source>
</evidence>
<sequence>MRNFRLVIDSNLNTKNRENPMFSRLALKSVRLRRDESVFAPVGFGVTKSERWDLPDHSIGHPVE</sequence>
<protein>
    <submittedName>
        <fullName evidence="1">Uncharacterized protein</fullName>
    </submittedName>
</protein>
<proteinExistence type="predicted"/>
<reference evidence="2" key="1">
    <citation type="submission" date="2017-09" db="EMBL/GenBank/DDBJ databases">
        <title>Depth-based differentiation of microbial function through sediment-hosted aquifers and enrichment of novel symbionts in the deep terrestrial subsurface.</title>
        <authorList>
            <person name="Probst A.J."/>
            <person name="Ladd B."/>
            <person name="Jarett J.K."/>
            <person name="Geller-Mcgrath D.E."/>
            <person name="Sieber C.M.K."/>
            <person name="Emerson J.B."/>
            <person name="Anantharaman K."/>
            <person name="Thomas B.C."/>
            <person name="Malmstrom R."/>
            <person name="Stieglmeier M."/>
            <person name="Klingl A."/>
            <person name="Woyke T."/>
            <person name="Ryan C.M."/>
            <person name="Banfield J.F."/>
        </authorList>
    </citation>
    <scope>NUCLEOTIDE SEQUENCE [LARGE SCALE GENOMIC DNA]</scope>
</reference>
<dbReference type="AlphaFoldDB" id="A0A2M7UIG4"/>
<accession>A0A2M7UIG4</accession>
<comment type="caution">
    <text evidence="1">The sequence shown here is derived from an EMBL/GenBank/DDBJ whole genome shotgun (WGS) entry which is preliminary data.</text>
</comment>